<evidence type="ECO:0000256" key="1">
    <source>
        <dbReference type="SAM" id="MobiDB-lite"/>
    </source>
</evidence>
<proteinExistence type="predicted"/>
<dbReference type="EMBL" id="QEKO01000002">
    <property type="protein sequence ID" value="PVY62140.1"/>
    <property type="molecule type" value="Genomic_DNA"/>
</dbReference>
<protein>
    <recommendedName>
        <fullName evidence="4">GIY-YIG catalytic domain-containing protein</fullName>
    </recommendedName>
</protein>
<feature type="compositionally biased region" description="Polar residues" evidence="1">
    <location>
        <begin position="120"/>
        <end position="130"/>
    </location>
</feature>
<keyword evidence="3" id="KW-1185">Reference proteome</keyword>
<evidence type="ECO:0008006" key="4">
    <source>
        <dbReference type="Google" id="ProtNLM"/>
    </source>
</evidence>
<feature type="region of interest" description="Disordered" evidence="1">
    <location>
        <begin position="119"/>
        <end position="139"/>
    </location>
</feature>
<reference evidence="2 3" key="1">
    <citation type="submission" date="2018-04" db="EMBL/GenBank/DDBJ databases">
        <title>Genomic Encyclopedia of Type Strains, Phase IV (KMG-IV): sequencing the most valuable type-strain genomes for metagenomic binning, comparative biology and taxonomic classification.</title>
        <authorList>
            <person name="Goeker M."/>
        </authorList>
    </citation>
    <scope>NUCLEOTIDE SEQUENCE [LARGE SCALE GENOMIC DNA]</scope>
    <source>
        <strain evidence="2 3">DSM 10065</strain>
    </source>
</reference>
<dbReference type="OrthoDB" id="3352419at2"/>
<name>A0A2U1CM96_9BURK</name>
<sequence length="253" mass="28735">MSYFEDFEFDLPSALLERLVLLFSKMTPGALNDETVQGVPEAQGVYQLFFNNELVYIGKTDAGAGLKKRLLRHARKVQSRRNLPPGTVTFKAIRVYVFTAMDLEDMLLKHYRADGPHPAWNNSGFGSNDPGQKRDQSDLKDHHFDKLHPIDLDVAITHHFESFPITAADFLKFLKTELTYTIRYQSTGGRSRRAHADLVACQIVLTEATKTVREWLRQIKGALGANWQITALPGYVLVYKENKPYLHGEIIEG</sequence>
<dbReference type="Proteomes" id="UP000246145">
    <property type="component" value="Unassembled WGS sequence"/>
</dbReference>
<dbReference type="AlphaFoldDB" id="A0A2U1CM96"/>
<comment type="caution">
    <text evidence="2">The sequence shown here is derived from an EMBL/GenBank/DDBJ whole genome shotgun (WGS) entry which is preliminary data.</text>
</comment>
<evidence type="ECO:0000313" key="2">
    <source>
        <dbReference type="EMBL" id="PVY62140.1"/>
    </source>
</evidence>
<dbReference type="CDD" id="cd00719">
    <property type="entry name" value="GIY-YIG_SF"/>
    <property type="match status" value="1"/>
</dbReference>
<dbReference type="RefSeq" id="WP_116518132.1">
    <property type="nucleotide sequence ID" value="NZ_JACCEX010000002.1"/>
</dbReference>
<accession>A0A2U1CM96</accession>
<gene>
    <name evidence="2" type="ORF">C7440_1632</name>
</gene>
<organism evidence="2 3">
    <name type="scientific">Pusillimonas noertemannii</name>
    <dbReference type="NCBI Taxonomy" id="305977"/>
    <lineage>
        <taxon>Bacteria</taxon>
        <taxon>Pseudomonadati</taxon>
        <taxon>Pseudomonadota</taxon>
        <taxon>Betaproteobacteria</taxon>
        <taxon>Burkholderiales</taxon>
        <taxon>Alcaligenaceae</taxon>
        <taxon>Pusillimonas</taxon>
    </lineage>
</organism>
<evidence type="ECO:0000313" key="3">
    <source>
        <dbReference type="Proteomes" id="UP000246145"/>
    </source>
</evidence>